<protein>
    <submittedName>
        <fullName evidence="3">Activating signal cointegrator 1</fullName>
    </submittedName>
</protein>
<dbReference type="InterPro" id="IPR039128">
    <property type="entry name" value="TRIP4-like"/>
</dbReference>
<feature type="region of interest" description="Disordered" evidence="1">
    <location>
        <begin position="335"/>
        <end position="361"/>
    </location>
</feature>
<evidence type="ECO:0000313" key="4">
    <source>
        <dbReference type="Proteomes" id="UP001150569"/>
    </source>
</evidence>
<evidence type="ECO:0000313" key="3">
    <source>
        <dbReference type="EMBL" id="KAJ1929805.1"/>
    </source>
</evidence>
<dbReference type="Pfam" id="PF06221">
    <property type="entry name" value="zf-C2HC5"/>
    <property type="match status" value="1"/>
</dbReference>
<organism evidence="3 4">
    <name type="scientific">Tieghemiomyces parasiticus</name>
    <dbReference type="NCBI Taxonomy" id="78921"/>
    <lineage>
        <taxon>Eukaryota</taxon>
        <taxon>Fungi</taxon>
        <taxon>Fungi incertae sedis</taxon>
        <taxon>Zoopagomycota</taxon>
        <taxon>Kickxellomycotina</taxon>
        <taxon>Dimargaritomycetes</taxon>
        <taxon>Dimargaritales</taxon>
        <taxon>Dimargaritaceae</taxon>
        <taxon>Tieghemiomyces</taxon>
    </lineage>
</organism>
<reference evidence="3" key="1">
    <citation type="submission" date="2022-07" db="EMBL/GenBank/DDBJ databases">
        <title>Phylogenomic reconstructions and comparative analyses of Kickxellomycotina fungi.</title>
        <authorList>
            <person name="Reynolds N.K."/>
            <person name="Stajich J.E."/>
            <person name="Barry K."/>
            <person name="Grigoriev I.V."/>
            <person name="Crous P."/>
            <person name="Smith M.E."/>
        </authorList>
    </citation>
    <scope>NUCLEOTIDE SEQUENCE</scope>
    <source>
        <strain evidence="3">RSA 861</strain>
    </source>
</reference>
<feature type="region of interest" description="Disordered" evidence="1">
    <location>
        <begin position="84"/>
        <end position="155"/>
    </location>
</feature>
<dbReference type="GO" id="GO:0008270">
    <property type="term" value="F:zinc ion binding"/>
    <property type="evidence" value="ECO:0007669"/>
    <property type="project" value="InterPro"/>
</dbReference>
<dbReference type="GO" id="GO:0005634">
    <property type="term" value="C:nucleus"/>
    <property type="evidence" value="ECO:0007669"/>
    <property type="project" value="InterPro"/>
</dbReference>
<feature type="compositionally biased region" description="Basic residues" evidence="1">
    <location>
        <begin position="410"/>
        <end position="426"/>
    </location>
</feature>
<dbReference type="EMBL" id="JANBPT010000023">
    <property type="protein sequence ID" value="KAJ1929805.1"/>
    <property type="molecule type" value="Genomic_DNA"/>
</dbReference>
<feature type="domain" description="TRIP4/RQT4 C2HC5-type zinc finger" evidence="2">
    <location>
        <begin position="175"/>
        <end position="218"/>
    </location>
</feature>
<sequence>MANPITLQWAARELADRLGLPENETVQIAEFLSGLPSANELRDQLIDMMGASNATWYFADSFAERVFPSTPRIEALGLPVVANSRSQRTGRKAGKGKASARDKSPAPSVATSGRSSPQQPDAPAALSPDGSVTASERGKRPSARKRRGKKGDKSVTDVWGAAQIERLKALTDRPACPCAATVHALLRNCIDCGRIVCTVEGPGPCLTCGRLVITREHESLMDPADLPADYHLENISGADALALDEALARRDRLLEADHTAAQNAQRLLTAQRAGTGSLDAHDVRWMSKQERAEYERRQRQQIKRDAELEEKRRRGTQVLSIDLVTKKVTRRALVASDLPAPTPTELAGPELPTRGNSSHAVSAPDIVPEYVEATVAAAAHEELPVEDGPSGQRREIPGASFEPDEDTRAKGGRSRPRRKNKSKGPR</sequence>
<dbReference type="GO" id="GO:0045893">
    <property type="term" value="P:positive regulation of DNA-templated transcription"/>
    <property type="evidence" value="ECO:0007669"/>
    <property type="project" value="TreeGrafter"/>
</dbReference>
<dbReference type="AlphaFoldDB" id="A0A9W8DYU1"/>
<dbReference type="Proteomes" id="UP001150569">
    <property type="component" value="Unassembled WGS sequence"/>
</dbReference>
<dbReference type="PANTHER" id="PTHR12963">
    <property type="entry name" value="THYROID RECEPTOR INTERACTING PROTEIN RELATED"/>
    <property type="match status" value="1"/>
</dbReference>
<evidence type="ECO:0000256" key="1">
    <source>
        <dbReference type="SAM" id="MobiDB-lite"/>
    </source>
</evidence>
<dbReference type="InterPro" id="IPR009349">
    <property type="entry name" value="TRIP4/RQT4_C2HC5_Znf"/>
</dbReference>
<name>A0A9W8DYU1_9FUNG</name>
<gene>
    <name evidence="3" type="primary">TRIP4_1</name>
    <name evidence="3" type="ORF">IWQ60_000834</name>
</gene>
<dbReference type="GO" id="GO:0072344">
    <property type="term" value="P:rescue of stalled ribosome"/>
    <property type="evidence" value="ECO:0007669"/>
    <property type="project" value="InterPro"/>
</dbReference>
<accession>A0A9W8DYU1</accession>
<feature type="compositionally biased region" description="Basic residues" evidence="1">
    <location>
        <begin position="140"/>
        <end position="150"/>
    </location>
</feature>
<evidence type="ECO:0000259" key="2">
    <source>
        <dbReference type="Pfam" id="PF06221"/>
    </source>
</evidence>
<dbReference type="GO" id="GO:0180022">
    <property type="term" value="C:RQC-trigger complex"/>
    <property type="evidence" value="ECO:0007669"/>
    <property type="project" value="InterPro"/>
</dbReference>
<dbReference type="PANTHER" id="PTHR12963:SF4">
    <property type="entry name" value="ACTIVATING SIGNAL COINTEGRATOR 1"/>
    <property type="match status" value="1"/>
</dbReference>
<dbReference type="OrthoDB" id="338816at2759"/>
<keyword evidence="4" id="KW-1185">Reference proteome</keyword>
<feature type="region of interest" description="Disordered" evidence="1">
    <location>
        <begin position="378"/>
        <end position="426"/>
    </location>
</feature>
<comment type="caution">
    <text evidence="3">The sequence shown here is derived from an EMBL/GenBank/DDBJ whole genome shotgun (WGS) entry which is preliminary data.</text>
</comment>
<proteinExistence type="predicted"/>
<feature type="compositionally biased region" description="Polar residues" evidence="1">
    <location>
        <begin position="109"/>
        <end position="119"/>
    </location>
</feature>